<reference evidence="3" key="1">
    <citation type="submission" date="2016-03" db="EMBL/GenBank/DDBJ databases">
        <authorList>
            <person name="Guldener U."/>
        </authorList>
    </citation>
    <scope>NUCLEOTIDE SEQUENCE [LARGE SCALE GENOMIC DNA]</scope>
    <source>
        <strain evidence="3">04CH-RAC-A.6.1</strain>
    </source>
</reference>
<gene>
    <name evidence="2" type="ORF">RAG0_08793</name>
</gene>
<keyword evidence="3" id="KW-1185">Reference proteome</keyword>
<feature type="compositionally biased region" description="Basic and acidic residues" evidence="1">
    <location>
        <begin position="1"/>
        <end position="13"/>
    </location>
</feature>
<feature type="compositionally biased region" description="Basic and acidic residues" evidence="1">
    <location>
        <begin position="392"/>
        <end position="428"/>
    </location>
</feature>
<evidence type="ECO:0000256" key="1">
    <source>
        <dbReference type="SAM" id="MobiDB-lite"/>
    </source>
</evidence>
<evidence type="ECO:0000313" key="3">
    <source>
        <dbReference type="Proteomes" id="UP000178912"/>
    </source>
</evidence>
<feature type="region of interest" description="Disordered" evidence="1">
    <location>
        <begin position="42"/>
        <end position="73"/>
    </location>
</feature>
<feature type="compositionally biased region" description="Basic residues" evidence="1">
    <location>
        <begin position="373"/>
        <end position="383"/>
    </location>
</feature>
<organism evidence="2 3">
    <name type="scientific">Rhynchosporium agropyri</name>
    <dbReference type="NCBI Taxonomy" id="914238"/>
    <lineage>
        <taxon>Eukaryota</taxon>
        <taxon>Fungi</taxon>
        <taxon>Dikarya</taxon>
        <taxon>Ascomycota</taxon>
        <taxon>Pezizomycotina</taxon>
        <taxon>Leotiomycetes</taxon>
        <taxon>Helotiales</taxon>
        <taxon>Ploettnerulaceae</taxon>
        <taxon>Rhynchosporium</taxon>
    </lineage>
</organism>
<dbReference type="AlphaFoldDB" id="A0A1E1KSA6"/>
<name>A0A1E1KSA6_9HELO</name>
<accession>A0A1E1KSA6</accession>
<feature type="region of interest" description="Disordered" evidence="1">
    <location>
        <begin position="361"/>
        <end position="450"/>
    </location>
</feature>
<protein>
    <submittedName>
        <fullName evidence="2">Uncharacterized protein</fullName>
    </submittedName>
</protein>
<dbReference type="OrthoDB" id="3485856at2759"/>
<feature type="region of interest" description="Disordered" evidence="1">
    <location>
        <begin position="1"/>
        <end position="21"/>
    </location>
</feature>
<sequence length="450" mass="49689">MQGKAMHVEEKSKVHPPHTHTLTLPITNTAIIRTPQENQILLPLTPPLSTDGLHSHSHTHSHSESPSSSPPQVVTTVLALIRQQQQGRAIGTDFPQQVRATPLEYHDLLAELEKEPQLKAFVDEKLRWEYNPLNTTLSLQPMPTVLHDHFADQLAETTVTQLKNIALTSDNTEHSTFAAQISTLGSGTLLLREHGMDSDREEIDSADIHITKQPDKSFHHPEAVYPGVVYEVAVTQGFKSLKRKAWTYIQSSGANIKRVVGFELGNRGGKEARVSMWKPLYITDEVGDDVLTVETVIDRKLFRSSDGSPANSTLSISLPLSAFATSEIATFPSDPSTPSITIPYTSLITYLQSAESHQRVIDPGKGEVPTGKLTKRPAKRKRLSTSSVEELSIEREGEFCSREEEVGEGEKGDGEFRGRIIASGDRRMSSRSGSKRRLSVGRMVSRSEPG</sequence>
<evidence type="ECO:0000313" key="2">
    <source>
        <dbReference type="EMBL" id="CZT00909.1"/>
    </source>
</evidence>
<dbReference type="Proteomes" id="UP000178912">
    <property type="component" value="Unassembled WGS sequence"/>
</dbReference>
<dbReference type="EMBL" id="FJUX01000048">
    <property type="protein sequence ID" value="CZT00909.1"/>
    <property type="molecule type" value="Genomic_DNA"/>
</dbReference>
<proteinExistence type="predicted"/>